<dbReference type="EMBL" id="CAFBQT010000020">
    <property type="protein sequence ID" value="CAB5060634.1"/>
    <property type="molecule type" value="Genomic_DNA"/>
</dbReference>
<evidence type="ECO:0000313" key="11">
    <source>
        <dbReference type="EMBL" id="CAB4974356.1"/>
    </source>
</evidence>
<feature type="domain" description="HTH lacI-type" evidence="4">
    <location>
        <begin position="10"/>
        <end position="65"/>
    </location>
</feature>
<evidence type="ECO:0000313" key="12">
    <source>
        <dbReference type="EMBL" id="CAB5013287.1"/>
    </source>
</evidence>
<accession>A0A6J6M5D8</accession>
<evidence type="ECO:0000313" key="8">
    <source>
        <dbReference type="EMBL" id="CAB4784435.1"/>
    </source>
</evidence>
<dbReference type="PANTHER" id="PTHR30146:SF109">
    <property type="entry name" value="HTH-TYPE TRANSCRIPTIONAL REGULATOR GALS"/>
    <property type="match status" value="1"/>
</dbReference>
<evidence type="ECO:0000256" key="1">
    <source>
        <dbReference type="ARBA" id="ARBA00023015"/>
    </source>
</evidence>
<dbReference type="EMBL" id="CAFAAE010000010">
    <property type="protein sequence ID" value="CAB4784435.1"/>
    <property type="molecule type" value="Genomic_DNA"/>
</dbReference>
<dbReference type="EMBL" id="CAEZYX010000111">
    <property type="protein sequence ID" value="CAB4746678.1"/>
    <property type="molecule type" value="Genomic_DNA"/>
</dbReference>
<evidence type="ECO:0000313" key="13">
    <source>
        <dbReference type="EMBL" id="CAB5060634.1"/>
    </source>
</evidence>
<evidence type="ECO:0000313" key="6">
    <source>
        <dbReference type="EMBL" id="CAB4667965.1"/>
    </source>
</evidence>
<dbReference type="InterPro" id="IPR046335">
    <property type="entry name" value="LacI/GalR-like_sensor"/>
</dbReference>
<evidence type="ECO:0000259" key="4">
    <source>
        <dbReference type="PROSITE" id="PS50932"/>
    </source>
</evidence>
<dbReference type="GO" id="GO:0003700">
    <property type="term" value="F:DNA-binding transcription factor activity"/>
    <property type="evidence" value="ECO:0007669"/>
    <property type="project" value="TreeGrafter"/>
</dbReference>
<sequence>MSLEIDHSKIGIKEVAIEAGVSPATVSRALRGLQHVNAETRRRIVDAAEKLNYPIPQAPAKAIYGRTNSVGVVAPYVSRWYFAQVINGAEQALRESGLDLLLYNFSQMKGRERLFQHQMLKGRVDALIVISLPPTEEEFESMLSLGIPIALVGMHHDRCSSVAIDDVAGARTATQHLVNQGHKKIGLLSGRPDDPFGFSVPQDRRNGFMAVLAESGIEWNPAREVYGDFTMQGASRAMDDLLARPNRPTAIFAESDEMALGALQAIRRHGLKVPEDISIIGFDGHEMAEFSDLTTIEQPVTVMGEMAAWSIMERLKAPKSELHSLTLPTTLIVRNSTRRLEPDEA</sequence>
<dbReference type="PROSITE" id="PS00356">
    <property type="entry name" value="HTH_LACI_1"/>
    <property type="match status" value="1"/>
</dbReference>
<dbReference type="EMBL" id="CAFBNI010000049">
    <property type="protein sequence ID" value="CAB4945153.1"/>
    <property type="molecule type" value="Genomic_DNA"/>
</dbReference>
<dbReference type="Pfam" id="PF00356">
    <property type="entry name" value="LacI"/>
    <property type="match status" value="1"/>
</dbReference>
<dbReference type="EMBL" id="CAFAAT010000031">
    <property type="protein sequence ID" value="CAB4802969.1"/>
    <property type="molecule type" value="Genomic_DNA"/>
</dbReference>
<dbReference type="InterPro" id="IPR028082">
    <property type="entry name" value="Peripla_BP_I"/>
</dbReference>
<dbReference type="AlphaFoldDB" id="A0A6J6M5D8"/>
<evidence type="ECO:0000313" key="7">
    <source>
        <dbReference type="EMBL" id="CAB4746678.1"/>
    </source>
</evidence>
<dbReference type="GO" id="GO:0000976">
    <property type="term" value="F:transcription cis-regulatory region binding"/>
    <property type="evidence" value="ECO:0007669"/>
    <property type="project" value="TreeGrafter"/>
</dbReference>
<dbReference type="SUPFAM" id="SSF53822">
    <property type="entry name" value="Periplasmic binding protein-like I"/>
    <property type="match status" value="1"/>
</dbReference>
<dbReference type="SUPFAM" id="SSF47413">
    <property type="entry name" value="lambda repressor-like DNA-binding domains"/>
    <property type="match status" value="1"/>
</dbReference>
<reference evidence="6" key="1">
    <citation type="submission" date="2020-05" db="EMBL/GenBank/DDBJ databases">
        <authorList>
            <person name="Chiriac C."/>
            <person name="Salcher M."/>
            <person name="Ghai R."/>
            <person name="Kavagutti S V."/>
        </authorList>
    </citation>
    <scope>NUCLEOTIDE SEQUENCE</scope>
</reference>
<dbReference type="InterPro" id="IPR000843">
    <property type="entry name" value="HTH_LacI"/>
</dbReference>
<dbReference type="Gene3D" id="3.40.50.2300">
    <property type="match status" value="2"/>
</dbReference>
<dbReference type="EMBL" id="CAEZWY010000026">
    <property type="protein sequence ID" value="CAB4667965.1"/>
    <property type="molecule type" value="Genomic_DNA"/>
</dbReference>
<evidence type="ECO:0000256" key="2">
    <source>
        <dbReference type="ARBA" id="ARBA00023125"/>
    </source>
</evidence>
<dbReference type="PANTHER" id="PTHR30146">
    <property type="entry name" value="LACI-RELATED TRANSCRIPTIONAL REPRESSOR"/>
    <property type="match status" value="1"/>
</dbReference>
<dbReference type="EMBL" id="CAEZUF010000001">
    <property type="protein sequence ID" value="CAB4583077.1"/>
    <property type="molecule type" value="Genomic_DNA"/>
</dbReference>
<keyword evidence="2" id="KW-0238">DNA-binding</keyword>
<keyword evidence="1" id="KW-0805">Transcription regulation</keyword>
<dbReference type="EMBL" id="CAFBOI010000025">
    <property type="protein sequence ID" value="CAB4974356.1"/>
    <property type="molecule type" value="Genomic_DNA"/>
</dbReference>
<dbReference type="CDD" id="cd01392">
    <property type="entry name" value="HTH_LacI"/>
    <property type="match status" value="1"/>
</dbReference>
<gene>
    <name evidence="5" type="ORF">UFOPK1791_00032</name>
    <name evidence="6" type="ORF">UFOPK2312_00399</name>
    <name evidence="7" type="ORF">UFOPK2802_00882</name>
    <name evidence="8" type="ORF">UFOPK2982_00140</name>
    <name evidence="9" type="ORF">UFOPK3083_00457</name>
    <name evidence="10" type="ORF">UFOPK3783_00538</name>
    <name evidence="11" type="ORF">UFOPK3948_00379</name>
    <name evidence="12" type="ORF">UFOPK4113_00417</name>
    <name evidence="13" type="ORF">UFOPK4355_00282</name>
</gene>
<dbReference type="Gene3D" id="1.10.260.40">
    <property type="entry name" value="lambda repressor-like DNA-binding domains"/>
    <property type="match status" value="1"/>
</dbReference>
<dbReference type="InterPro" id="IPR010982">
    <property type="entry name" value="Lambda_DNA-bd_dom_sf"/>
</dbReference>
<dbReference type="CDD" id="cd06267">
    <property type="entry name" value="PBP1_LacI_sugar_binding-like"/>
    <property type="match status" value="1"/>
</dbReference>
<name>A0A6J6M5D8_9ZZZZ</name>
<organism evidence="6">
    <name type="scientific">freshwater metagenome</name>
    <dbReference type="NCBI Taxonomy" id="449393"/>
    <lineage>
        <taxon>unclassified sequences</taxon>
        <taxon>metagenomes</taxon>
        <taxon>ecological metagenomes</taxon>
    </lineage>
</organism>
<evidence type="ECO:0000313" key="10">
    <source>
        <dbReference type="EMBL" id="CAB4945153.1"/>
    </source>
</evidence>
<evidence type="ECO:0000313" key="5">
    <source>
        <dbReference type="EMBL" id="CAB4583077.1"/>
    </source>
</evidence>
<proteinExistence type="predicted"/>
<dbReference type="EMBL" id="CAFBPL010000031">
    <property type="protein sequence ID" value="CAB5013287.1"/>
    <property type="molecule type" value="Genomic_DNA"/>
</dbReference>
<evidence type="ECO:0000313" key="9">
    <source>
        <dbReference type="EMBL" id="CAB4802969.1"/>
    </source>
</evidence>
<dbReference type="SMART" id="SM00354">
    <property type="entry name" value="HTH_LACI"/>
    <property type="match status" value="1"/>
</dbReference>
<dbReference type="PROSITE" id="PS50932">
    <property type="entry name" value="HTH_LACI_2"/>
    <property type="match status" value="1"/>
</dbReference>
<evidence type="ECO:0000256" key="3">
    <source>
        <dbReference type="ARBA" id="ARBA00023163"/>
    </source>
</evidence>
<dbReference type="Pfam" id="PF13377">
    <property type="entry name" value="Peripla_BP_3"/>
    <property type="match status" value="1"/>
</dbReference>
<protein>
    <submittedName>
        <fullName evidence="6">Unannotated protein</fullName>
    </submittedName>
</protein>
<keyword evidence="3" id="KW-0804">Transcription</keyword>